<evidence type="ECO:0000256" key="1">
    <source>
        <dbReference type="SAM" id="MobiDB-lite"/>
    </source>
</evidence>
<proteinExistence type="predicted"/>
<evidence type="ECO:0000313" key="2">
    <source>
        <dbReference type="EMBL" id="GFT02121.1"/>
    </source>
</evidence>
<feature type="region of interest" description="Disordered" evidence="1">
    <location>
        <begin position="21"/>
        <end position="55"/>
    </location>
</feature>
<dbReference type="EMBL" id="BMAW01101993">
    <property type="protein sequence ID" value="GFT02121.1"/>
    <property type="molecule type" value="Genomic_DNA"/>
</dbReference>
<sequence>MIQLRMRFVIGAVRLLPEQSARRRDAGGGGAEISGPEGEKDSTFSPSSARGEPTKGVKVGFSNGKIFVSCLGSKGFFSNCLKRRKKKRSEECRTEFLENVKRLNQSRKTLSFNFFYPQMGIFEDNFFPF</sequence>
<dbReference type="AlphaFoldDB" id="A0A8X6TEK2"/>
<organism evidence="2 3">
    <name type="scientific">Nephila pilipes</name>
    <name type="common">Giant wood spider</name>
    <name type="synonym">Nephila maculata</name>
    <dbReference type="NCBI Taxonomy" id="299642"/>
    <lineage>
        <taxon>Eukaryota</taxon>
        <taxon>Metazoa</taxon>
        <taxon>Ecdysozoa</taxon>
        <taxon>Arthropoda</taxon>
        <taxon>Chelicerata</taxon>
        <taxon>Arachnida</taxon>
        <taxon>Araneae</taxon>
        <taxon>Araneomorphae</taxon>
        <taxon>Entelegynae</taxon>
        <taxon>Araneoidea</taxon>
        <taxon>Nephilidae</taxon>
        <taxon>Nephila</taxon>
    </lineage>
</organism>
<dbReference type="Proteomes" id="UP000887013">
    <property type="component" value="Unassembled WGS sequence"/>
</dbReference>
<protein>
    <submittedName>
        <fullName evidence="2">Uncharacterized protein</fullName>
    </submittedName>
</protein>
<reference evidence="2" key="1">
    <citation type="submission" date="2020-08" db="EMBL/GenBank/DDBJ databases">
        <title>Multicomponent nature underlies the extraordinary mechanical properties of spider dragline silk.</title>
        <authorList>
            <person name="Kono N."/>
            <person name="Nakamura H."/>
            <person name="Mori M."/>
            <person name="Yoshida Y."/>
            <person name="Ohtoshi R."/>
            <person name="Malay A.D."/>
            <person name="Moran D.A.P."/>
            <person name="Tomita M."/>
            <person name="Numata K."/>
            <person name="Arakawa K."/>
        </authorList>
    </citation>
    <scope>NUCLEOTIDE SEQUENCE</scope>
</reference>
<comment type="caution">
    <text evidence="2">The sequence shown here is derived from an EMBL/GenBank/DDBJ whole genome shotgun (WGS) entry which is preliminary data.</text>
</comment>
<keyword evidence="3" id="KW-1185">Reference proteome</keyword>
<accession>A0A8X6TEK2</accession>
<evidence type="ECO:0000313" key="3">
    <source>
        <dbReference type="Proteomes" id="UP000887013"/>
    </source>
</evidence>
<name>A0A8X6TEK2_NEPPI</name>
<gene>
    <name evidence="2" type="ORF">NPIL_309131</name>
</gene>